<dbReference type="AlphaFoldDB" id="A0A4R6SQ16"/>
<sequence>MANDEPDTGPLPAQQPPNPPVPGGEIVPPMNVPPTAPPGPPPAVPDPEQLRQFEEFRKFQQFQEFQRYAQTEEGQRALGAGSAVGFPYPQPPKRPAWQRFLRGKLFRKLVSALVVVLVLVWAYNHYFGASEDNDPQGAAGPGSVQEPGRLSPSPQQAVIALYKMVAQGGAEEACTLVFDQQGGLAFAQDFGATTCQAAITTLAAQVSKDSVDRNAYAAPKVTEQAMTLNGTSAIVSSCELNVVGGPPLGKLLLTENGGGWVITDHENETCPPKTSGAPTTTPTG</sequence>
<feature type="compositionally biased region" description="Pro residues" evidence="1">
    <location>
        <begin position="30"/>
        <end position="45"/>
    </location>
</feature>
<organism evidence="2 3">
    <name type="scientific">Labedaea rhizosphaerae</name>
    <dbReference type="NCBI Taxonomy" id="598644"/>
    <lineage>
        <taxon>Bacteria</taxon>
        <taxon>Bacillati</taxon>
        <taxon>Actinomycetota</taxon>
        <taxon>Actinomycetes</taxon>
        <taxon>Pseudonocardiales</taxon>
        <taxon>Pseudonocardiaceae</taxon>
        <taxon>Labedaea</taxon>
    </lineage>
</organism>
<feature type="region of interest" description="Disordered" evidence="1">
    <location>
        <begin position="131"/>
        <end position="151"/>
    </location>
</feature>
<dbReference type="Proteomes" id="UP000295444">
    <property type="component" value="Unassembled WGS sequence"/>
</dbReference>
<dbReference type="OrthoDB" id="5181787at2"/>
<dbReference type="EMBL" id="SNXZ01000001">
    <property type="protein sequence ID" value="TDQ05700.1"/>
    <property type="molecule type" value="Genomic_DNA"/>
</dbReference>
<evidence type="ECO:0000313" key="3">
    <source>
        <dbReference type="Proteomes" id="UP000295444"/>
    </source>
</evidence>
<protein>
    <submittedName>
        <fullName evidence="2">Uncharacterized protein</fullName>
    </submittedName>
</protein>
<gene>
    <name evidence="2" type="ORF">EV186_1011678</name>
</gene>
<dbReference type="RefSeq" id="WP_133848401.1">
    <property type="nucleotide sequence ID" value="NZ_SNXZ01000001.1"/>
</dbReference>
<name>A0A4R6SQ16_LABRH</name>
<keyword evidence="3" id="KW-1185">Reference proteome</keyword>
<feature type="compositionally biased region" description="Pro residues" evidence="1">
    <location>
        <begin position="13"/>
        <end position="22"/>
    </location>
</feature>
<proteinExistence type="predicted"/>
<feature type="region of interest" description="Disordered" evidence="1">
    <location>
        <begin position="1"/>
        <end position="48"/>
    </location>
</feature>
<accession>A0A4R6SQ16</accession>
<reference evidence="2 3" key="1">
    <citation type="submission" date="2019-03" db="EMBL/GenBank/DDBJ databases">
        <title>Genomic Encyclopedia of Type Strains, Phase IV (KMG-IV): sequencing the most valuable type-strain genomes for metagenomic binning, comparative biology and taxonomic classification.</title>
        <authorList>
            <person name="Goeker M."/>
        </authorList>
    </citation>
    <scope>NUCLEOTIDE SEQUENCE [LARGE SCALE GENOMIC DNA]</scope>
    <source>
        <strain evidence="2 3">DSM 45361</strain>
    </source>
</reference>
<evidence type="ECO:0000313" key="2">
    <source>
        <dbReference type="EMBL" id="TDQ05700.1"/>
    </source>
</evidence>
<evidence type="ECO:0000256" key="1">
    <source>
        <dbReference type="SAM" id="MobiDB-lite"/>
    </source>
</evidence>
<comment type="caution">
    <text evidence="2">The sequence shown here is derived from an EMBL/GenBank/DDBJ whole genome shotgun (WGS) entry which is preliminary data.</text>
</comment>
<feature type="region of interest" description="Disordered" evidence="1">
    <location>
        <begin position="265"/>
        <end position="284"/>
    </location>
</feature>